<evidence type="ECO:0000256" key="6">
    <source>
        <dbReference type="ARBA" id="ARBA00023180"/>
    </source>
</evidence>
<dbReference type="GO" id="GO:0016042">
    <property type="term" value="P:lipid catabolic process"/>
    <property type="evidence" value="ECO:0007669"/>
    <property type="project" value="UniProtKB-KW"/>
</dbReference>
<evidence type="ECO:0000313" key="10">
    <source>
        <dbReference type="EMBL" id="KAH7285874.1"/>
    </source>
</evidence>
<name>A0A8T2QQJ7_CERRI</name>
<dbReference type="Proteomes" id="UP000825935">
    <property type="component" value="Chromosome 33"/>
</dbReference>
<evidence type="ECO:0000313" key="11">
    <source>
        <dbReference type="Proteomes" id="UP000825935"/>
    </source>
</evidence>
<dbReference type="Gene3D" id="3.40.50.1820">
    <property type="entry name" value="alpha/beta hydrolase"/>
    <property type="match status" value="1"/>
</dbReference>
<dbReference type="EMBL" id="CM035438">
    <property type="protein sequence ID" value="KAH7285874.1"/>
    <property type="molecule type" value="Genomic_DNA"/>
</dbReference>
<dbReference type="InterPro" id="IPR025483">
    <property type="entry name" value="Lipase_euk"/>
</dbReference>
<evidence type="ECO:0000256" key="3">
    <source>
        <dbReference type="ARBA" id="ARBA00022801"/>
    </source>
</evidence>
<comment type="caution">
    <text evidence="10">The sequence shown here is derived from an EMBL/GenBank/DDBJ whole genome shotgun (WGS) entry which is preliminary data.</text>
</comment>
<keyword evidence="11" id="KW-1185">Reference proteome</keyword>
<evidence type="ECO:0000256" key="1">
    <source>
        <dbReference type="ARBA" id="ARBA00010701"/>
    </source>
</evidence>
<evidence type="ECO:0000256" key="8">
    <source>
        <dbReference type="PIRSR" id="PIRSR000862-1"/>
    </source>
</evidence>
<dbReference type="FunFam" id="3.40.50.1820:FF:000057">
    <property type="entry name" value="Lipase"/>
    <property type="match status" value="1"/>
</dbReference>
<evidence type="ECO:0000256" key="4">
    <source>
        <dbReference type="ARBA" id="ARBA00022963"/>
    </source>
</evidence>
<dbReference type="PANTHER" id="PTHR11005">
    <property type="entry name" value="LYSOSOMAL ACID LIPASE-RELATED"/>
    <property type="match status" value="1"/>
</dbReference>
<feature type="domain" description="Partial AB-hydrolase lipase" evidence="9">
    <location>
        <begin position="79"/>
        <end position="130"/>
    </location>
</feature>
<sequence>MKKLFKLLISIITRIKIHILEAQRKQETKLYRIMGRRLEGRTYLLVAFSWMVCGAWTRGQLITNRSDGLCESLVTGRGDYSCVEYVATTGDGFLLGVQRISSTRHPPPTSKGPVFLMHGLLVGGDVWVLNTPSEALGFIMADAGYDVWIGNTRTTRYSMGHSTLRHTDSAYWDWSLDEMAEQDLPAMLDLVYSITHERIHYIGYSQGSQQALAAFSQGRALTYINKVVMLAPVAFVDHGSAPLELGLFDLHVDQILQAAHVNEFSTKTSMGTQVVDLICGQTNRRCYQSWIFLFAGDNCCLNFSKRELLEKYETQVTSVKNLAHLAQQGRRSNFAHFDYGSAENLRRYGRPVPPPYSLSEIPPLNMLFISGLRDALADQIDVTRLIMSLRSNVHSYVDPSFGHLDFILADSANSRVYDQVINFLET</sequence>
<evidence type="ECO:0000256" key="2">
    <source>
        <dbReference type="ARBA" id="ARBA00022729"/>
    </source>
</evidence>
<gene>
    <name evidence="10" type="ORF">KP509_33G049500</name>
</gene>
<dbReference type="InterPro" id="IPR029058">
    <property type="entry name" value="AB_hydrolase_fold"/>
</dbReference>
<keyword evidence="2" id="KW-0732">Signal</keyword>
<comment type="similarity">
    <text evidence="1 7">Belongs to the AB hydrolase superfamily. Lipase family.</text>
</comment>
<evidence type="ECO:0000256" key="7">
    <source>
        <dbReference type="PIRNR" id="PIRNR000862"/>
    </source>
</evidence>
<dbReference type="OrthoDB" id="9974421at2759"/>
<evidence type="ECO:0000256" key="5">
    <source>
        <dbReference type="ARBA" id="ARBA00023098"/>
    </source>
</evidence>
<organism evidence="10 11">
    <name type="scientific">Ceratopteris richardii</name>
    <name type="common">Triangle waterfern</name>
    <dbReference type="NCBI Taxonomy" id="49495"/>
    <lineage>
        <taxon>Eukaryota</taxon>
        <taxon>Viridiplantae</taxon>
        <taxon>Streptophyta</taxon>
        <taxon>Embryophyta</taxon>
        <taxon>Tracheophyta</taxon>
        <taxon>Polypodiopsida</taxon>
        <taxon>Polypodiidae</taxon>
        <taxon>Polypodiales</taxon>
        <taxon>Pteridineae</taxon>
        <taxon>Pteridaceae</taxon>
        <taxon>Parkerioideae</taxon>
        <taxon>Ceratopteris</taxon>
    </lineage>
</organism>
<keyword evidence="3 7" id="KW-0378">Hydrolase</keyword>
<accession>A0A8T2QQJ7</accession>
<feature type="active site" description="Charge relay system" evidence="8">
    <location>
        <position position="374"/>
    </location>
</feature>
<keyword evidence="6" id="KW-0325">Glycoprotein</keyword>
<feature type="active site" description="Charge relay system" evidence="8">
    <location>
        <position position="403"/>
    </location>
</feature>
<keyword evidence="4 7" id="KW-0442">Lipid degradation</keyword>
<dbReference type="SUPFAM" id="SSF53474">
    <property type="entry name" value="alpha/beta-Hydrolases"/>
    <property type="match status" value="1"/>
</dbReference>
<dbReference type="AlphaFoldDB" id="A0A8T2QQJ7"/>
<dbReference type="Pfam" id="PF04083">
    <property type="entry name" value="Abhydro_lipase"/>
    <property type="match status" value="1"/>
</dbReference>
<evidence type="ECO:0000259" key="9">
    <source>
        <dbReference type="Pfam" id="PF04083"/>
    </source>
</evidence>
<keyword evidence="5" id="KW-0443">Lipid metabolism</keyword>
<dbReference type="GO" id="GO:0016788">
    <property type="term" value="F:hydrolase activity, acting on ester bonds"/>
    <property type="evidence" value="ECO:0007669"/>
    <property type="project" value="InterPro"/>
</dbReference>
<reference evidence="10" key="1">
    <citation type="submission" date="2021-08" db="EMBL/GenBank/DDBJ databases">
        <title>WGS assembly of Ceratopteris richardii.</title>
        <authorList>
            <person name="Marchant D.B."/>
            <person name="Chen G."/>
            <person name="Jenkins J."/>
            <person name="Shu S."/>
            <person name="Leebens-Mack J."/>
            <person name="Grimwood J."/>
            <person name="Schmutz J."/>
            <person name="Soltis P."/>
            <person name="Soltis D."/>
            <person name="Chen Z.-H."/>
        </authorList>
    </citation>
    <scope>NUCLEOTIDE SEQUENCE</scope>
    <source>
        <strain evidence="10">Whitten #5841</strain>
        <tissue evidence="10">Leaf</tissue>
    </source>
</reference>
<feature type="active site" description="Nucleophile" evidence="8">
    <location>
        <position position="205"/>
    </location>
</feature>
<dbReference type="InterPro" id="IPR006693">
    <property type="entry name" value="AB_hydrolase_lipase"/>
</dbReference>
<proteinExistence type="inferred from homology"/>
<dbReference type="PIRSF" id="PIRSF000862">
    <property type="entry name" value="Steryl_ester_lip"/>
    <property type="match status" value="1"/>
</dbReference>
<dbReference type="OMA" id="VYKVPWK"/>
<protein>
    <recommendedName>
        <fullName evidence="7">Lipase</fullName>
    </recommendedName>
</protein>